<reference evidence="7 8" key="1">
    <citation type="submission" date="2019-03" db="EMBL/GenBank/DDBJ databases">
        <title>Genome Sequencing and Assembly of Various Microbes Isolated from Partially Reclaimed Soil and Acid Mine Drainage (AMD) Site.</title>
        <authorList>
            <person name="Steinbock B."/>
            <person name="Bechtold R."/>
            <person name="Sevigny J.L."/>
            <person name="Thomas D."/>
            <person name="Cuthill L.R."/>
            <person name="Aveiro Johannsen E.J."/>
            <person name="Thomas K."/>
            <person name="Ghosh A."/>
        </authorList>
    </citation>
    <scope>NUCLEOTIDE SEQUENCE [LARGE SCALE GENOMIC DNA]</scope>
    <source>
        <strain evidence="7 8">S-A3</strain>
    </source>
</reference>
<dbReference type="GO" id="GO:0004622">
    <property type="term" value="F:phosphatidylcholine lysophospholipase activity"/>
    <property type="evidence" value="ECO:0007669"/>
    <property type="project" value="InterPro"/>
</dbReference>
<dbReference type="InterPro" id="IPR016035">
    <property type="entry name" value="Acyl_Trfase/lysoPLipase"/>
</dbReference>
<gene>
    <name evidence="7" type="ORF">E2R59_05660</name>
</gene>
<keyword evidence="3 5" id="KW-0442">Lipid degradation</keyword>
<keyword evidence="2 5" id="KW-0378">Hydrolase</keyword>
<proteinExistence type="inferred from homology"/>
<keyword evidence="4 5" id="KW-0443">Lipid metabolism</keyword>
<dbReference type="InterPro" id="IPR050301">
    <property type="entry name" value="NTE"/>
</dbReference>
<comment type="similarity">
    <text evidence="1">Belongs to the NTE family.</text>
</comment>
<dbReference type="AlphaFoldDB" id="A0A4R5YH40"/>
<dbReference type="InterPro" id="IPR001423">
    <property type="entry name" value="LysoPLipase_patatin_CS"/>
</dbReference>
<dbReference type="PROSITE" id="PS51635">
    <property type="entry name" value="PNPLA"/>
    <property type="match status" value="1"/>
</dbReference>
<evidence type="ECO:0000256" key="2">
    <source>
        <dbReference type="ARBA" id="ARBA00022801"/>
    </source>
</evidence>
<dbReference type="Gene3D" id="3.40.1090.10">
    <property type="entry name" value="Cytosolic phospholipase A2 catalytic domain"/>
    <property type="match status" value="2"/>
</dbReference>
<dbReference type="EMBL" id="SMZT01000002">
    <property type="protein sequence ID" value="TDL44561.1"/>
    <property type="molecule type" value="Genomic_DNA"/>
</dbReference>
<evidence type="ECO:0000259" key="6">
    <source>
        <dbReference type="PROSITE" id="PS51635"/>
    </source>
</evidence>
<dbReference type="PANTHER" id="PTHR14226:SF76">
    <property type="entry name" value="NTE FAMILY PROTEIN RSSA"/>
    <property type="match status" value="1"/>
</dbReference>
<dbReference type="GO" id="GO:0016042">
    <property type="term" value="P:lipid catabolic process"/>
    <property type="evidence" value="ECO:0007669"/>
    <property type="project" value="UniProtKB-UniRule"/>
</dbReference>
<feature type="short sequence motif" description="DGA/G" evidence="5">
    <location>
        <begin position="156"/>
        <end position="158"/>
    </location>
</feature>
<dbReference type="SUPFAM" id="SSF52151">
    <property type="entry name" value="FabD/lysophospholipase-like"/>
    <property type="match status" value="1"/>
</dbReference>
<evidence type="ECO:0000256" key="1">
    <source>
        <dbReference type="ARBA" id="ARBA00006636"/>
    </source>
</evidence>
<feature type="domain" description="PNPLA" evidence="6">
    <location>
        <begin position="9"/>
        <end position="169"/>
    </location>
</feature>
<dbReference type="PANTHER" id="PTHR14226">
    <property type="entry name" value="NEUROPATHY TARGET ESTERASE/SWISS CHEESE D.MELANOGASTER"/>
    <property type="match status" value="1"/>
</dbReference>
<protein>
    <submittedName>
        <fullName evidence="7">Esterase</fullName>
    </submittedName>
</protein>
<feature type="short sequence motif" description="GXSXG" evidence="5">
    <location>
        <begin position="40"/>
        <end position="44"/>
    </location>
</feature>
<evidence type="ECO:0000256" key="5">
    <source>
        <dbReference type="PROSITE-ProRule" id="PRU01161"/>
    </source>
</evidence>
<dbReference type="Pfam" id="PF01734">
    <property type="entry name" value="Patatin"/>
    <property type="match status" value="1"/>
</dbReference>
<evidence type="ECO:0000256" key="3">
    <source>
        <dbReference type="ARBA" id="ARBA00022963"/>
    </source>
</evidence>
<organism evidence="7 8">
    <name type="scientific">Kocuria rosea</name>
    <name type="common">Deinococcus erythromyxa</name>
    <name type="synonym">Micrococcus rubens</name>
    <dbReference type="NCBI Taxonomy" id="1275"/>
    <lineage>
        <taxon>Bacteria</taxon>
        <taxon>Bacillati</taxon>
        <taxon>Actinomycetota</taxon>
        <taxon>Actinomycetes</taxon>
        <taxon>Micrococcales</taxon>
        <taxon>Micrococcaceae</taxon>
        <taxon>Kocuria</taxon>
    </lineage>
</organism>
<dbReference type="InterPro" id="IPR002641">
    <property type="entry name" value="PNPLA_dom"/>
</dbReference>
<dbReference type="GO" id="GO:0046470">
    <property type="term" value="P:phosphatidylcholine metabolic process"/>
    <property type="evidence" value="ECO:0007669"/>
    <property type="project" value="InterPro"/>
</dbReference>
<comment type="caution">
    <text evidence="5">Lacks conserved residue(s) required for the propagation of feature annotation.</text>
</comment>
<sequence length="363" mass="38833">MSPRTRVALALGSGGARGYAHIGVIEVLEERGYDIVTVAGSSMGALVGGLHAAGQLEAYAQWVRGLSQRDVLRLLDPSPSAPGVIRAEKIMAKVRELLAGRLIEDLPIPFTAVATDLLARKEVWFQEGPVDVAVRASIALPSIITPVMLNGRLLADGGIMNPVPIAATVATRADVTVAVSLSGGQQSGEGRVPAHETSAVRPSEEWAERFRRSASHVLDRELTRSVLERFAETRGRSTPSRFLRPAGAAPVDAAEALVQEVGQDALVDAAEEAAEELAQEGFGALPAGLRTLDVMQLSLEVLQSMVLRYRLAGYPPDLLITVPKSAGRLLDFHRAGELIELGRRMTEEAIDRADEFPPARPRS</sequence>
<comment type="caution">
    <text evidence="7">The sequence shown here is derived from an EMBL/GenBank/DDBJ whole genome shotgun (WGS) entry which is preliminary data.</text>
</comment>
<feature type="active site" description="Nucleophile" evidence="5">
    <location>
        <position position="42"/>
    </location>
</feature>
<feature type="active site" description="Proton acceptor" evidence="5">
    <location>
        <position position="156"/>
    </location>
</feature>
<evidence type="ECO:0000313" key="8">
    <source>
        <dbReference type="Proteomes" id="UP000295163"/>
    </source>
</evidence>
<evidence type="ECO:0000256" key="4">
    <source>
        <dbReference type="ARBA" id="ARBA00023098"/>
    </source>
</evidence>
<dbReference type="Proteomes" id="UP000295163">
    <property type="component" value="Unassembled WGS sequence"/>
</dbReference>
<dbReference type="RefSeq" id="WP_133409646.1">
    <property type="nucleotide sequence ID" value="NZ_SMZT01000002.1"/>
</dbReference>
<evidence type="ECO:0000313" key="7">
    <source>
        <dbReference type="EMBL" id="TDL44561.1"/>
    </source>
</evidence>
<accession>A0A4R5YH40</accession>
<dbReference type="PROSITE" id="PS01237">
    <property type="entry name" value="UPF0028"/>
    <property type="match status" value="1"/>
</dbReference>
<dbReference type="GeneID" id="64346892"/>
<name>A0A4R5YH40_KOCRO</name>